<evidence type="ECO:0000313" key="4">
    <source>
        <dbReference type="Proteomes" id="UP000190683"/>
    </source>
</evidence>
<feature type="repeat" description="TPR" evidence="1">
    <location>
        <begin position="30"/>
        <end position="63"/>
    </location>
</feature>
<organism evidence="3 4">
    <name type="scientific">Moraxella porci DSM 25326</name>
    <dbReference type="NCBI Taxonomy" id="573983"/>
    <lineage>
        <taxon>Bacteria</taxon>
        <taxon>Pseudomonadati</taxon>
        <taxon>Pseudomonadota</taxon>
        <taxon>Gammaproteobacteria</taxon>
        <taxon>Moraxellales</taxon>
        <taxon>Moraxellaceae</taxon>
        <taxon>Moraxella</taxon>
    </lineage>
</organism>
<dbReference type="Gene3D" id="1.25.40.10">
    <property type="entry name" value="Tetratricopeptide repeat domain"/>
    <property type="match status" value="1"/>
</dbReference>
<comment type="caution">
    <text evidence="3">The sequence shown here is derived from an EMBL/GenBank/DDBJ whole genome shotgun (WGS) entry which is preliminary data.</text>
</comment>
<keyword evidence="1" id="KW-0802">TPR repeat</keyword>
<protein>
    <submittedName>
        <fullName evidence="3">Uncharacterized protein</fullName>
    </submittedName>
</protein>
<dbReference type="PROSITE" id="PS50005">
    <property type="entry name" value="TPR"/>
    <property type="match status" value="1"/>
</dbReference>
<proteinExistence type="predicted"/>
<feature type="signal peptide" evidence="2">
    <location>
        <begin position="1"/>
        <end position="24"/>
    </location>
</feature>
<dbReference type="Proteomes" id="UP000190683">
    <property type="component" value="Unassembled WGS sequence"/>
</dbReference>
<evidence type="ECO:0000313" key="3">
    <source>
        <dbReference type="EMBL" id="OOS26597.1"/>
    </source>
</evidence>
<name>A0A1T0CW83_9GAMM</name>
<dbReference type="InterPro" id="IPR011990">
    <property type="entry name" value="TPR-like_helical_dom_sf"/>
</dbReference>
<dbReference type="STRING" id="573983.B0681_01610"/>
<evidence type="ECO:0000256" key="2">
    <source>
        <dbReference type="SAM" id="SignalP"/>
    </source>
</evidence>
<dbReference type="SMART" id="SM00028">
    <property type="entry name" value="TPR"/>
    <property type="match status" value="2"/>
</dbReference>
<accession>A0A1T0CW83</accession>
<dbReference type="PROSITE" id="PS51257">
    <property type="entry name" value="PROKAR_LIPOPROTEIN"/>
    <property type="match status" value="1"/>
</dbReference>
<sequence length="196" mass="21676">MHRAKMMVMLPLLAACQSMPPVSAAKQDLARIRTEIALQYLQAGQLDLAMQQTQMALDADPNHAKAIGVMARVYQSDGSVANLEKARQLYQKALAMDGTDMALHHQYAMFLTAQKEYQAAIEHFGIAGEHIGYADRVIALENLAYLKVEQVRMLPTDAHYQAAVLAIDRAISAGSQLGDQMHQTLSAYWLSTHQSH</sequence>
<gene>
    <name evidence="3" type="ORF">B0681_01610</name>
</gene>
<reference evidence="3 4" key="1">
    <citation type="submission" date="2017-02" db="EMBL/GenBank/DDBJ databases">
        <title>Draft genome sequence of Moraxella porci CCUG 54912T type strain.</title>
        <authorList>
            <person name="Salva-Serra F."/>
            <person name="Engstrom-Jakobsson H."/>
            <person name="Thorell K."/>
            <person name="Jaen-Luchoro D."/>
            <person name="Gonzales-Siles L."/>
            <person name="Karlsson R."/>
            <person name="Yazdan S."/>
            <person name="Boulund F."/>
            <person name="Johnning A."/>
            <person name="Engstrand L."/>
            <person name="Kristiansson E."/>
            <person name="Moore E."/>
        </authorList>
    </citation>
    <scope>NUCLEOTIDE SEQUENCE [LARGE SCALE GENOMIC DNA]</scope>
    <source>
        <strain evidence="3 4">CCUG 54912</strain>
    </source>
</reference>
<dbReference type="EMBL" id="MUYV01000001">
    <property type="protein sequence ID" value="OOS26597.1"/>
    <property type="molecule type" value="Genomic_DNA"/>
</dbReference>
<dbReference type="SUPFAM" id="SSF48452">
    <property type="entry name" value="TPR-like"/>
    <property type="match status" value="1"/>
</dbReference>
<keyword evidence="2" id="KW-0732">Signal</keyword>
<dbReference type="InterPro" id="IPR019734">
    <property type="entry name" value="TPR_rpt"/>
</dbReference>
<keyword evidence="4" id="KW-1185">Reference proteome</keyword>
<feature type="chain" id="PRO_5013046337" evidence="2">
    <location>
        <begin position="25"/>
        <end position="196"/>
    </location>
</feature>
<dbReference type="AlphaFoldDB" id="A0A1T0CW83"/>
<evidence type="ECO:0000256" key="1">
    <source>
        <dbReference type="PROSITE-ProRule" id="PRU00339"/>
    </source>
</evidence>